<dbReference type="InterPro" id="IPR011335">
    <property type="entry name" value="Restrct_endonuc-II-like"/>
</dbReference>
<organism evidence="5 6">
    <name type="scientific">Amycolatopsis samaneae</name>
    <dbReference type="NCBI Taxonomy" id="664691"/>
    <lineage>
        <taxon>Bacteria</taxon>
        <taxon>Bacillati</taxon>
        <taxon>Actinomycetota</taxon>
        <taxon>Actinomycetes</taxon>
        <taxon>Pseudonocardiales</taxon>
        <taxon>Pseudonocardiaceae</taxon>
        <taxon>Amycolatopsis</taxon>
    </lineage>
</organism>
<dbReference type="RefSeq" id="WP_378214135.1">
    <property type="nucleotide sequence ID" value="NZ_BAABHG010000016.1"/>
</dbReference>
<evidence type="ECO:0000259" key="4">
    <source>
        <dbReference type="Pfam" id="PF12705"/>
    </source>
</evidence>
<sequence length="302" mass="33455">MVRSVDTGRIEWGGVKEQLGFDFGVQQPQRLTKVSPARLATFEDCPRRYRMTYLERPTPQRTGPWAHSTLGAVVHNALRALFDLPVAKRTPQRAVALVAEQWKDAGFADQEQAARYRARAKGWVAEYVEDHDVTDDPIGLERWVSAPVSTEEGGGRPTMIIEGRADRIDQRGGELVIVDYKTGRREPDEYEARASQALAMYAVAASRTLRMPCTKVELHHLPTGTVAAAEHTGESLRRHLERAGQTAGDLRLATDTLDAGGDGDVLFPARPDRRCAWCDFRPSCEVGQQTAAAAQPWELLAP</sequence>
<keyword evidence="5" id="KW-0269">Exonuclease</keyword>
<reference evidence="6" key="1">
    <citation type="journal article" date="2019" name="Int. J. Syst. Evol. Microbiol.">
        <title>The Global Catalogue of Microorganisms (GCM) 10K type strain sequencing project: providing services to taxonomists for standard genome sequencing and annotation.</title>
        <authorList>
            <consortium name="The Broad Institute Genomics Platform"/>
            <consortium name="The Broad Institute Genome Sequencing Center for Infectious Disease"/>
            <person name="Wu L."/>
            <person name="Ma J."/>
        </authorList>
    </citation>
    <scope>NUCLEOTIDE SEQUENCE [LARGE SCALE GENOMIC DNA]</scope>
    <source>
        <strain evidence="6">CGMCC 4.7643</strain>
    </source>
</reference>
<dbReference type="InterPro" id="IPR011604">
    <property type="entry name" value="PDDEXK-like_dom_sf"/>
</dbReference>
<feature type="domain" description="PD-(D/E)XK endonuclease-like" evidence="4">
    <location>
        <begin position="34"/>
        <end position="285"/>
    </location>
</feature>
<dbReference type="GO" id="GO:0004527">
    <property type="term" value="F:exonuclease activity"/>
    <property type="evidence" value="ECO:0007669"/>
    <property type="project" value="UniProtKB-KW"/>
</dbReference>
<dbReference type="Gene3D" id="3.90.320.10">
    <property type="match status" value="1"/>
</dbReference>
<proteinExistence type="predicted"/>
<evidence type="ECO:0000313" key="5">
    <source>
        <dbReference type="EMBL" id="MFD2461435.1"/>
    </source>
</evidence>
<dbReference type="EMBL" id="JBHUKU010000013">
    <property type="protein sequence ID" value="MFD2461435.1"/>
    <property type="molecule type" value="Genomic_DNA"/>
</dbReference>
<keyword evidence="6" id="KW-1185">Reference proteome</keyword>
<dbReference type="Pfam" id="PF12705">
    <property type="entry name" value="PDDEXK_1"/>
    <property type="match status" value="1"/>
</dbReference>
<keyword evidence="2" id="KW-0347">Helicase</keyword>
<dbReference type="Proteomes" id="UP001597419">
    <property type="component" value="Unassembled WGS sequence"/>
</dbReference>
<name>A0ABW5GKS9_9PSEU</name>
<dbReference type="InterPro" id="IPR038726">
    <property type="entry name" value="PDDEXK_AddAB-type"/>
</dbReference>
<evidence type="ECO:0000256" key="2">
    <source>
        <dbReference type="ARBA" id="ARBA00022806"/>
    </source>
</evidence>
<evidence type="ECO:0000256" key="1">
    <source>
        <dbReference type="ARBA" id="ARBA00022763"/>
    </source>
</evidence>
<keyword evidence="3" id="KW-0234">DNA repair</keyword>
<evidence type="ECO:0000313" key="6">
    <source>
        <dbReference type="Proteomes" id="UP001597419"/>
    </source>
</evidence>
<keyword evidence="2" id="KW-0547">Nucleotide-binding</keyword>
<dbReference type="SUPFAM" id="SSF52980">
    <property type="entry name" value="Restriction endonuclease-like"/>
    <property type="match status" value="1"/>
</dbReference>
<gene>
    <name evidence="5" type="ORF">ACFSYJ_22715</name>
</gene>
<keyword evidence="5" id="KW-0378">Hydrolase</keyword>
<protein>
    <submittedName>
        <fullName evidence="5">RecB family exonuclease</fullName>
    </submittedName>
</protein>
<keyword evidence="2" id="KW-0067">ATP-binding</keyword>
<evidence type="ECO:0000256" key="3">
    <source>
        <dbReference type="ARBA" id="ARBA00023204"/>
    </source>
</evidence>
<keyword evidence="1" id="KW-0227">DNA damage</keyword>
<keyword evidence="5" id="KW-0540">Nuclease</keyword>
<accession>A0ABW5GKS9</accession>
<comment type="caution">
    <text evidence="5">The sequence shown here is derived from an EMBL/GenBank/DDBJ whole genome shotgun (WGS) entry which is preliminary data.</text>
</comment>